<dbReference type="EMBL" id="JAPFFF010000007">
    <property type="protein sequence ID" value="KAK8885753.1"/>
    <property type="molecule type" value="Genomic_DNA"/>
</dbReference>
<name>A0ABR2K4M0_9EUKA</name>
<accession>A0ABR2K4M0</accession>
<dbReference type="Proteomes" id="UP001470230">
    <property type="component" value="Unassembled WGS sequence"/>
</dbReference>
<evidence type="ECO:0000313" key="1">
    <source>
        <dbReference type="EMBL" id="KAK8885753.1"/>
    </source>
</evidence>
<keyword evidence="2" id="KW-1185">Reference proteome</keyword>
<protein>
    <submittedName>
        <fullName evidence="1">Uncharacterized protein</fullName>
    </submittedName>
</protein>
<proteinExistence type="predicted"/>
<evidence type="ECO:0000313" key="2">
    <source>
        <dbReference type="Proteomes" id="UP001470230"/>
    </source>
</evidence>
<sequence>MKRINQTPQTNRLEFMNQYINDSTSEVTRESEQLISMKHIQEKILNESNEFALQIANSINNQERPPDEFLGIILKNSQDNQFELLKFQLVLDFLKCIGCKFTPAVFLHESQNPSMQLDRSHVSEMLHLRSYDKTPLLVQLIEIIRDIQKEQ</sequence>
<comment type="caution">
    <text evidence="1">The sequence shown here is derived from an EMBL/GenBank/DDBJ whole genome shotgun (WGS) entry which is preliminary data.</text>
</comment>
<dbReference type="Gene3D" id="1.20.960.40">
    <property type="match status" value="1"/>
</dbReference>
<organism evidence="1 2">
    <name type="scientific">Tritrichomonas musculus</name>
    <dbReference type="NCBI Taxonomy" id="1915356"/>
    <lineage>
        <taxon>Eukaryota</taxon>
        <taxon>Metamonada</taxon>
        <taxon>Parabasalia</taxon>
        <taxon>Tritrichomonadida</taxon>
        <taxon>Tritrichomonadidae</taxon>
        <taxon>Tritrichomonas</taxon>
    </lineage>
</organism>
<reference evidence="1 2" key="1">
    <citation type="submission" date="2024-04" db="EMBL/GenBank/DDBJ databases">
        <title>Tritrichomonas musculus Genome.</title>
        <authorList>
            <person name="Alves-Ferreira E."/>
            <person name="Grigg M."/>
            <person name="Lorenzi H."/>
            <person name="Galac M."/>
        </authorList>
    </citation>
    <scope>NUCLEOTIDE SEQUENCE [LARGE SCALE GENOMIC DNA]</scope>
    <source>
        <strain evidence="1 2">EAF2021</strain>
    </source>
</reference>
<gene>
    <name evidence="1" type="ORF">M9Y10_041206</name>
</gene>